<evidence type="ECO:0000259" key="14">
    <source>
        <dbReference type="PROSITE" id="PS50157"/>
    </source>
</evidence>
<dbReference type="GO" id="GO:0005814">
    <property type="term" value="C:centriole"/>
    <property type="evidence" value="ECO:0007669"/>
    <property type="project" value="UniProtKB-SubCell"/>
</dbReference>
<keyword evidence="6 11" id="KW-0863">Zinc-finger</keyword>
<keyword evidence="16" id="KW-1185">Reference proteome</keyword>
<comment type="subcellular location">
    <subcellularLocation>
        <location evidence="2">Cytoplasm</location>
        <location evidence="2">Cytoskeleton</location>
        <location evidence="2">Cilium basal body</location>
    </subcellularLocation>
    <subcellularLocation>
        <location evidence="1">Cytoplasm</location>
        <location evidence="1">Cytoskeleton</location>
        <location evidence="1">Microtubule organizing center</location>
        <location evidence="1">Centrosome</location>
        <location evidence="1">Centriole</location>
    </subcellularLocation>
</comment>
<feature type="compositionally biased region" description="Pro residues" evidence="13">
    <location>
        <begin position="664"/>
        <end position="674"/>
    </location>
</feature>
<proteinExistence type="inferred from homology"/>
<evidence type="ECO:0000256" key="8">
    <source>
        <dbReference type="ARBA" id="ARBA00023054"/>
    </source>
</evidence>
<sequence length="908" mass="100841">MIDHSMATQFMSPYAYMGAPPSVGYNGYPNGRNGGFSFRKRVERVDWRKIASVDIDHISRTLDFTTLQDNVMNITFCNLEAELDIRSIDPNFVKLFKLAQLTIEYLLHSQEYLAGLCASLEEKAKLSDQEVEKIKMEVTSLQKELTEVKKESHKRKKLLIAQQQLMYAGNESYNKCPFCAKAFLNTTFLQAHITRRHSGAITAKDGSSSVSPDLGVGSESGRNHLEAELSQIKEQMQRQQAEIEAERKALLSLKNKDSRILATEIKQNIAVHSDLGQEEGEAGISVALMREIKELNAKLQASQKALVELETRTGGKRSYLGELVDDNEIDKQEVKEQKLEIAVMKEQLQHQLDQMKEHMQTKLERQGKKWQKKMHRMAQQHVSETKKLNNALETTTRSQDGLPPSPRAASNQQKEVERLLKQSREREKALEVEVQQIEQEIVQASEVKPLRTPPLSKSPRSNINQQTNKPTNQQTNVIQSRPIKPSSMYPSDEEESTAFGTGTSSLRTIGGSTLGQTGTQTLHTSQFLEEFRKNPTLALMREQLAELLQEHVEKKGIPPNQTGITDQVLESKLNMLRTQRYVNIQKYPNFLELRDHFNRKATEEARRQLKMQMSSPRGQLSSELSPHSTRQNRPASSGPRAGPPHPQQNLSAQRTTPRSSSGPPSVPTTKPQPQPRAASALSGRTPLSTGSTTEWTSTQFDSDDESAEDNPPSVGGKAFIAAPGVRLIQSGPAQVPSPSPRTQGPKARLIQSRPMNNNADDEIDDILESDRQDRNSAAQERGTGGVSSLRKNIESQLGARSPNSKPFGGVDTMGSGGGKKPNVGDDFDEESDWDSTAPEDPLPAAQRRPPARVSTDGMSTNTYGSSAWGSTSKAASTVKDKDRRSTSRSSHYSITSVSSDEEMNVDNI</sequence>
<dbReference type="InterPro" id="IPR032714">
    <property type="entry name" value="DZIP1_N"/>
</dbReference>
<name>A0AAV2HII7_LYMST</name>
<keyword evidence="10" id="KW-0966">Cell projection</keyword>
<comment type="caution">
    <text evidence="15">The sequence shown here is derived from an EMBL/GenBank/DDBJ whole genome shotgun (WGS) entry which is preliminary data.</text>
</comment>
<protein>
    <recommendedName>
        <fullName evidence="14">C2H2-type domain-containing protein</fullName>
    </recommendedName>
</protein>
<dbReference type="Proteomes" id="UP001497497">
    <property type="component" value="Unassembled WGS sequence"/>
</dbReference>
<feature type="coiled-coil region" evidence="12">
    <location>
        <begin position="117"/>
        <end position="151"/>
    </location>
</feature>
<keyword evidence="7" id="KW-0862">Zinc</keyword>
<feature type="compositionally biased region" description="Acidic residues" evidence="13">
    <location>
        <begin position="899"/>
        <end position="908"/>
    </location>
</feature>
<evidence type="ECO:0000256" key="2">
    <source>
        <dbReference type="ARBA" id="ARBA00004120"/>
    </source>
</evidence>
<dbReference type="EMBL" id="CAXITT010000136">
    <property type="protein sequence ID" value="CAL1533172.1"/>
    <property type="molecule type" value="Genomic_DNA"/>
</dbReference>
<feature type="domain" description="C2H2-type" evidence="14">
    <location>
        <begin position="174"/>
        <end position="202"/>
    </location>
</feature>
<evidence type="ECO:0000256" key="7">
    <source>
        <dbReference type="ARBA" id="ARBA00022833"/>
    </source>
</evidence>
<comment type="similarity">
    <text evidence="3">Belongs to the DZIP C2H2-type zinc-finger protein family.</text>
</comment>
<organism evidence="15 16">
    <name type="scientific">Lymnaea stagnalis</name>
    <name type="common">Great pond snail</name>
    <name type="synonym">Helix stagnalis</name>
    <dbReference type="NCBI Taxonomy" id="6523"/>
    <lineage>
        <taxon>Eukaryota</taxon>
        <taxon>Metazoa</taxon>
        <taxon>Spiralia</taxon>
        <taxon>Lophotrochozoa</taxon>
        <taxon>Mollusca</taxon>
        <taxon>Gastropoda</taxon>
        <taxon>Heterobranchia</taxon>
        <taxon>Euthyneura</taxon>
        <taxon>Panpulmonata</taxon>
        <taxon>Hygrophila</taxon>
        <taxon>Lymnaeoidea</taxon>
        <taxon>Lymnaeidae</taxon>
        <taxon>Lymnaea</taxon>
    </lineage>
</organism>
<dbReference type="Pfam" id="PF25977">
    <property type="entry name" value="DZIP1"/>
    <property type="match status" value="1"/>
</dbReference>
<feature type="region of interest" description="Disordered" evidence="13">
    <location>
        <begin position="602"/>
        <end position="908"/>
    </location>
</feature>
<reference evidence="15 16" key="1">
    <citation type="submission" date="2024-04" db="EMBL/GenBank/DDBJ databases">
        <authorList>
            <consortium name="Genoscope - CEA"/>
            <person name="William W."/>
        </authorList>
    </citation>
    <scope>NUCLEOTIDE SEQUENCE [LARGE SCALE GENOMIC DNA]</scope>
</reference>
<dbReference type="PROSITE" id="PS00028">
    <property type="entry name" value="ZINC_FINGER_C2H2_1"/>
    <property type="match status" value="1"/>
</dbReference>
<feature type="compositionally biased region" description="Low complexity" evidence="13">
    <location>
        <begin position="887"/>
        <end position="898"/>
    </location>
</feature>
<evidence type="ECO:0000256" key="6">
    <source>
        <dbReference type="ARBA" id="ARBA00022771"/>
    </source>
</evidence>
<dbReference type="InterPro" id="IPR058883">
    <property type="entry name" value="DZIP1_dom"/>
</dbReference>
<feature type="compositionally biased region" description="Low complexity" evidence="13">
    <location>
        <begin position="464"/>
        <end position="476"/>
    </location>
</feature>
<accession>A0AAV2HII7</accession>
<feature type="compositionally biased region" description="Polar residues" evidence="13">
    <location>
        <begin position="856"/>
        <end position="875"/>
    </location>
</feature>
<feature type="compositionally biased region" description="Polar residues" evidence="13">
    <location>
        <begin position="685"/>
        <end position="700"/>
    </location>
</feature>
<keyword evidence="9" id="KW-0206">Cytoskeleton</keyword>
<gene>
    <name evidence="15" type="ORF">GSLYS_00007190001</name>
</gene>
<evidence type="ECO:0000256" key="13">
    <source>
        <dbReference type="SAM" id="MobiDB-lite"/>
    </source>
</evidence>
<evidence type="ECO:0000256" key="3">
    <source>
        <dbReference type="ARBA" id="ARBA00009131"/>
    </source>
</evidence>
<dbReference type="InterPro" id="IPR013087">
    <property type="entry name" value="Znf_C2H2_type"/>
</dbReference>
<dbReference type="PROSITE" id="PS50157">
    <property type="entry name" value="ZINC_FINGER_C2H2_2"/>
    <property type="match status" value="1"/>
</dbReference>
<dbReference type="PANTHER" id="PTHR21502">
    <property type="entry name" value="ZINC FINGER PROTEIN DZIP1"/>
    <property type="match status" value="1"/>
</dbReference>
<dbReference type="PANTHER" id="PTHR21502:SF3">
    <property type="entry name" value="CILIUM ASSEMBLY PROTEIN DZIP1L"/>
    <property type="match status" value="1"/>
</dbReference>
<keyword evidence="8 12" id="KW-0175">Coiled coil</keyword>
<dbReference type="AlphaFoldDB" id="A0AAV2HII7"/>
<feature type="compositionally biased region" description="Low complexity" evidence="13">
    <location>
        <begin position="508"/>
        <end position="518"/>
    </location>
</feature>
<evidence type="ECO:0000256" key="5">
    <source>
        <dbReference type="ARBA" id="ARBA00022723"/>
    </source>
</evidence>
<feature type="region of interest" description="Disordered" evidence="13">
    <location>
        <begin position="394"/>
        <end position="418"/>
    </location>
</feature>
<feature type="compositionally biased region" description="Polar residues" evidence="13">
    <location>
        <begin position="611"/>
        <end position="635"/>
    </location>
</feature>
<evidence type="ECO:0000256" key="1">
    <source>
        <dbReference type="ARBA" id="ARBA00004114"/>
    </source>
</evidence>
<evidence type="ECO:0000256" key="11">
    <source>
        <dbReference type="PROSITE-ProRule" id="PRU00042"/>
    </source>
</evidence>
<feature type="coiled-coil region" evidence="12">
    <location>
        <begin position="222"/>
        <end position="256"/>
    </location>
</feature>
<feature type="compositionally biased region" description="Polar residues" evidence="13">
    <location>
        <begin position="498"/>
        <end position="507"/>
    </location>
</feature>
<evidence type="ECO:0000256" key="12">
    <source>
        <dbReference type="SAM" id="Coils"/>
    </source>
</evidence>
<keyword evidence="5" id="KW-0479">Metal-binding</keyword>
<dbReference type="InterPro" id="IPR051241">
    <property type="entry name" value="DZIP_RILPL"/>
</dbReference>
<dbReference type="GO" id="GO:0060271">
    <property type="term" value="P:cilium assembly"/>
    <property type="evidence" value="ECO:0007669"/>
    <property type="project" value="TreeGrafter"/>
</dbReference>
<feature type="region of interest" description="Disordered" evidence="13">
    <location>
        <begin position="448"/>
        <end position="518"/>
    </location>
</feature>
<dbReference type="Pfam" id="PF13815">
    <property type="entry name" value="Dzip-like_N"/>
    <property type="match status" value="1"/>
</dbReference>
<dbReference type="GO" id="GO:0005737">
    <property type="term" value="C:cytoplasm"/>
    <property type="evidence" value="ECO:0007669"/>
    <property type="project" value="TreeGrafter"/>
</dbReference>
<evidence type="ECO:0000313" key="16">
    <source>
        <dbReference type="Proteomes" id="UP001497497"/>
    </source>
</evidence>
<dbReference type="GO" id="GO:0036064">
    <property type="term" value="C:ciliary basal body"/>
    <property type="evidence" value="ECO:0007669"/>
    <property type="project" value="TreeGrafter"/>
</dbReference>
<keyword evidence="4" id="KW-0963">Cytoplasm</keyword>
<evidence type="ECO:0000313" key="15">
    <source>
        <dbReference type="EMBL" id="CAL1533172.1"/>
    </source>
</evidence>
<evidence type="ECO:0000256" key="4">
    <source>
        <dbReference type="ARBA" id="ARBA00022490"/>
    </source>
</evidence>
<feature type="compositionally biased region" description="Low complexity" evidence="13">
    <location>
        <begin position="843"/>
        <end position="852"/>
    </location>
</feature>
<evidence type="ECO:0000256" key="10">
    <source>
        <dbReference type="ARBA" id="ARBA00023273"/>
    </source>
</evidence>
<feature type="coiled-coil region" evidence="12">
    <location>
        <begin position="285"/>
        <end position="365"/>
    </location>
</feature>
<evidence type="ECO:0000256" key="9">
    <source>
        <dbReference type="ARBA" id="ARBA00023212"/>
    </source>
</evidence>
<dbReference type="GO" id="GO:0008270">
    <property type="term" value="F:zinc ion binding"/>
    <property type="evidence" value="ECO:0007669"/>
    <property type="project" value="UniProtKB-KW"/>
</dbReference>